<evidence type="ECO:0000313" key="3">
    <source>
        <dbReference type="Proteomes" id="UP000032233"/>
    </source>
</evidence>
<dbReference type="Gene3D" id="3.40.50.2000">
    <property type="entry name" value="Glycogen Phosphorylase B"/>
    <property type="match status" value="1"/>
</dbReference>
<dbReference type="InParanoid" id="A0A0D2HLW2"/>
<sequence length="944" mass="111084">MSSLSAGKLKQIIRKKLLIRVKNQFRPLIEKSSKKNIIINDSDIKKWVQTNDEVSIKKRLITIQQKMLNNHVTPYEIAYGFKLAYHTKNYLYIANFIDLVGYSELDLKTKYLVVIALTSLNHFSDAYLLLDSFDSKYRLNRYYLNSFLVIEKERAKRAQERNKNIYDSFLVVTTLTSLYKFVLKINPKDKEIINSLYKSLIYIRQINYRMNITIDTNQVNLRKFINLAIQKDYLRENVDVYSSDELFILNKLFIKNCIGKVSKKVILKNLKIIENKFLRNTLDANEKNTAIFLAYRTKKYDFVCRFYEHTSSDELDAASPFLVLKSFLILGENDAAYNCLDNFESNLKKSNKFIISWLSLEKNRAMKAIKSDYISPDSLRAIKGFYSIYTGLDQKNINIEKVNLIVEKFLNFVRNLDYNSDVKFDWESDELTVILDSLLHYIEPNEDWNNFLIYHPFLVKRLIERNNEDKVYQFWNSYLKSEKFIPGTPNSNLIKGLLILLKSIQTIGIDYNLKINYPIIKNDAFLNFIKRKNEILSIWENSPVYKKLILEELERRNERDSFLKKSTESRDKKNILFISRINWIFIEPLIRQLEQTERFNIRTFDMICLHGVNQNYLNAQSIIPTESSKKRSLEYNFIADNNPIFKNLVEWSDIVIIEWGASHAVWCSKFLPIDKKVIVKIHSYEAFSYWPYFMNWGGVDGILFVAHHIKDIFKLQHEKRIDRISVEVIGNVKEFQNINASNSDESRIFTLGMIGYSNRNKNPLLACKVLKKLLIDNPKWKLHLIGHYWDHETTLEKTELQYKKEFDAFIENNNLRANLKFIKYTENIYEECSNIGFILSCSDREGTHEAVMEAMSVGSIPIIRNWPFAAQFNGVHKLYKNLDDFIYNEPQEAKEIITKSILNFDSISNQIIKYAKSNFDASAVIPKYVKFIDKIVGEIKEVCN</sequence>
<dbReference type="OrthoDB" id="433681at2"/>
<evidence type="ECO:0000259" key="1">
    <source>
        <dbReference type="Pfam" id="PF00534"/>
    </source>
</evidence>
<keyword evidence="3" id="KW-1185">Reference proteome</keyword>
<dbReference type="Pfam" id="PF00534">
    <property type="entry name" value="Glycos_transf_1"/>
    <property type="match status" value="1"/>
</dbReference>
<dbReference type="GO" id="GO:0016757">
    <property type="term" value="F:glycosyltransferase activity"/>
    <property type="evidence" value="ECO:0007669"/>
    <property type="project" value="InterPro"/>
</dbReference>
<accession>A0A0D2HLW2</accession>
<organism evidence="2 3">
    <name type="scientific">Dethiosulfatarculus sandiegensis</name>
    <dbReference type="NCBI Taxonomy" id="1429043"/>
    <lineage>
        <taxon>Bacteria</taxon>
        <taxon>Pseudomonadati</taxon>
        <taxon>Thermodesulfobacteriota</taxon>
        <taxon>Desulfarculia</taxon>
        <taxon>Desulfarculales</taxon>
        <taxon>Desulfarculaceae</taxon>
        <taxon>Dethiosulfatarculus</taxon>
    </lineage>
</organism>
<dbReference type="InterPro" id="IPR001296">
    <property type="entry name" value="Glyco_trans_1"/>
</dbReference>
<protein>
    <recommendedName>
        <fullName evidence="1">Glycosyl transferase family 1 domain-containing protein</fullName>
    </recommendedName>
</protein>
<dbReference type="STRING" id="1429043.X474_24320"/>
<comment type="caution">
    <text evidence="2">The sequence shown here is derived from an EMBL/GenBank/DDBJ whole genome shotgun (WGS) entry which is preliminary data.</text>
</comment>
<dbReference type="SUPFAM" id="SSF53756">
    <property type="entry name" value="UDP-Glycosyltransferase/glycogen phosphorylase"/>
    <property type="match status" value="1"/>
</dbReference>
<dbReference type="Proteomes" id="UP000032233">
    <property type="component" value="Unassembled WGS sequence"/>
</dbReference>
<gene>
    <name evidence="2" type="ORF">X474_24320</name>
</gene>
<proteinExistence type="predicted"/>
<dbReference type="AlphaFoldDB" id="A0A0D2HLW2"/>
<evidence type="ECO:0000313" key="2">
    <source>
        <dbReference type="EMBL" id="KIX11558.1"/>
    </source>
</evidence>
<dbReference type="EMBL" id="AZAC01000056">
    <property type="protein sequence ID" value="KIX11558.1"/>
    <property type="molecule type" value="Genomic_DNA"/>
</dbReference>
<feature type="domain" description="Glycosyl transferase family 1" evidence="1">
    <location>
        <begin position="750"/>
        <end position="898"/>
    </location>
</feature>
<dbReference type="RefSeq" id="WP_044351988.1">
    <property type="nucleotide sequence ID" value="NZ_AZAC01000056.1"/>
</dbReference>
<name>A0A0D2HLW2_9BACT</name>
<reference evidence="2 3" key="1">
    <citation type="submission" date="2013-11" db="EMBL/GenBank/DDBJ databases">
        <title>Metagenomic analysis of a methanogenic consortium involved in long chain n-alkane degradation.</title>
        <authorList>
            <person name="Davidova I.A."/>
            <person name="Callaghan A.V."/>
            <person name="Wawrik B."/>
            <person name="Pruitt S."/>
            <person name="Marks C."/>
            <person name="Duncan K.E."/>
            <person name="Suflita J.M."/>
        </authorList>
    </citation>
    <scope>NUCLEOTIDE SEQUENCE [LARGE SCALE GENOMIC DNA]</scope>
    <source>
        <strain evidence="2 3">SPR</strain>
    </source>
</reference>